<dbReference type="RefSeq" id="WP_174936827.1">
    <property type="nucleotide sequence ID" value="NZ_CABVPY010000001.1"/>
</dbReference>
<protein>
    <submittedName>
        <fullName evidence="1">Uncharacterized protein</fullName>
    </submittedName>
</protein>
<organism evidence="1 2">
    <name type="scientific">Burkholderia lata (strain ATCC 17760 / DSM 23089 / LMG 22485 / NCIMB 9086 / R18194 / 383)</name>
    <dbReference type="NCBI Taxonomy" id="482957"/>
    <lineage>
        <taxon>Bacteria</taxon>
        <taxon>Pseudomonadati</taxon>
        <taxon>Pseudomonadota</taxon>
        <taxon>Betaproteobacteria</taxon>
        <taxon>Burkholderiales</taxon>
        <taxon>Burkholderiaceae</taxon>
        <taxon>Burkholderia</taxon>
        <taxon>Burkholderia cepacia complex</taxon>
    </lineage>
</organism>
<dbReference type="AlphaFoldDB" id="A0A6P2GY83"/>
<reference evidence="1 2" key="1">
    <citation type="submission" date="2019-09" db="EMBL/GenBank/DDBJ databases">
        <authorList>
            <person name="Depoorter E."/>
        </authorList>
    </citation>
    <scope>NUCLEOTIDE SEQUENCE [LARGE SCALE GENOMIC DNA]</scope>
    <source>
        <strain evidence="1">LMG 6863</strain>
    </source>
</reference>
<proteinExistence type="predicted"/>
<accession>A0A6P2GY83</accession>
<dbReference type="EMBL" id="CABVPY010000001">
    <property type="protein sequence ID" value="VWB08571.1"/>
    <property type="molecule type" value="Genomic_DNA"/>
</dbReference>
<evidence type="ECO:0000313" key="1">
    <source>
        <dbReference type="EMBL" id="VWB08571.1"/>
    </source>
</evidence>
<dbReference type="Proteomes" id="UP000494170">
    <property type="component" value="Unassembled WGS sequence"/>
</dbReference>
<evidence type="ECO:0000313" key="2">
    <source>
        <dbReference type="Proteomes" id="UP000494170"/>
    </source>
</evidence>
<name>A0A6P2GY83_BURL3</name>
<gene>
    <name evidence="1" type="ORF">BLA6863_00224</name>
</gene>
<sequence>MIRARFSVNADDPRPVNWPIKHPYWVTGYGINHATIVAYADDQREIMTNWPDAHNLDFTDEVDGYTFTDRFAKPKWFVENLKDGES</sequence>